<keyword evidence="2" id="KW-1003">Cell membrane</keyword>
<keyword evidence="4 6" id="KW-1133">Transmembrane helix</keyword>
<dbReference type="STRING" id="1189325.SAMN04488119_10833"/>
<dbReference type="InterPro" id="IPR011004">
    <property type="entry name" value="Trimer_LpxA-like_sf"/>
</dbReference>
<name>A0A1M7TMZ4_9RHOB</name>
<dbReference type="PANTHER" id="PTHR30250:SF11">
    <property type="entry name" value="O-ANTIGEN TRANSPORTER-RELATED"/>
    <property type="match status" value="1"/>
</dbReference>
<evidence type="ECO:0000313" key="8">
    <source>
        <dbReference type="Proteomes" id="UP000184066"/>
    </source>
</evidence>
<evidence type="ECO:0000256" key="6">
    <source>
        <dbReference type="SAM" id="Phobius"/>
    </source>
</evidence>
<evidence type="ECO:0000256" key="2">
    <source>
        <dbReference type="ARBA" id="ARBA00022475"/>
    </source>
</evidence>
<feature type="transmembrane region" description="Helical" evidence="6">
    <location>
        <begin position="325"/>
        <end position="344"/>
    </location>
</feature>
<dbReference type="GO" id="GO:0016740">
    <property type="term" value="F:transferase activity"/>
    <property type="evidence" value="ECO:0007669"/>
    <property type="project" value="UniProtKB-KW"/>
</dbReference>
<accession>A0A1M7TMZ4</accession>
<feature type="transmembrane region" description="Helical" evidence="6">
    <location>
        <begin position="217"/>
        <end position="239"/>
    </location>
</feature>
<feature type="transmembrane region" description="Helical" evidence="6">
    <location>
        <begin position="47"/>
        <end position="69"/>
    </location>
</feature>
<dbReference type="InterPro" id="IPR050833">
    <property type="entry name" value="Poly_Biosynth_Transport"/>
</dbReference>
<keyword evidence="7" id="KW-0808">Transferase</keyword>
<sequence>MTAASVSQTPRLRRAAAGVALAAAGRGGALAAMWVLAAALPLEAFGAFAHARSLVLLLAPLASLGFSVTTMRRIPQLRAAGRPAAAAGHFALGTLVSVGIGALGAVLGLAAPGVDAVSGAALAGLPAIAVLFHGTQAARALDRPFWAYAPMGLAAAAAAGATATLALGGASSALEAAWLQSGAMTVAAFLQTRALARALGPARFPAPLKWLSEAAPLTASLMARGWSVQGPFLLLAFWSPDSALGMFGLCMTMAQAARVAASGANGAAAPALNVAMLAPGRGGARRVARWSQLVSLGAAAGVSAALMAVWLGVGPLVAPHRADELAAAAPMLALLLGAAMVQALEAPLGQALIGAGRGRRELRIQWISAIAATATAAAAAPSLGGAGAAAAMLCGALARLGLFHWALRRDGWSAEPAAADELDELRGLSALRAAIRADHARLAGAGHSARRILRDALMHKTFRVVCSYRFYRAARLARRRWIRALIPLTALWHRWACLSIGAEIAWQAEIGPGFRLLHGFGVVILPCARIGRNVTMAHGACVGYRAKPERPRAPLSSGVVGDGCFIGPFSFVWARMGAGSVLAPLSILRDDAPPGSILAGAPARRVRALAEAGGGEADDAPKADERG</sequence>
<proteinExistence type="predicted"/>
<evidence type="ECO:0000313" key="7">
    <source>
        <dbReference type="EMBL" id="SHN72114.1"/>
    </source>
</evidence>
<organism evidence="7 8">
    <name type="scientific">Oceanicella actignis</name>
    <dbReference type="NCBI Taxonomy" id="1189325"/>
    <lineage>
        <taxon>Bacteria</taxon>
        <taxon>Pseudomonadati</taxon>
        <taxon>Pseudomonadota</taxon>
        <taxon>Alphaproteobacteria</taxon>
        <taxon>Rhodobacterales</taxon>
        <taxon>Paracoccaceae</taxon>
        <taxon>Oceanicella</taxon>
    </lineage>
</organism>
<dbReference type="GO" id="GO:0005886">
    <property type="term" value="C:plasma membrane"/>
    <property type="evidence" value="ECO:0007669"/>
    <property type="project" value="UniProtKB-SubCell"/>
</dbReference>
<keyword evidence="8" id="KW-1185">Reference proteome</keyword>
<evidence type="ECO:0000256" key="1">
    <source>
        <dbReference type="ARBA" id="ARBA00004651"/>
    </source>
</evidence>
<dbReference type="AlphaFoldDB" id="A0A1M7TMZ4"/>
<dbReference type="EMBL" id="FRDL01000008">
    <property type="protein sequence ID" value="SHN72114.1"/>
    <property type="molecule type" value="Genomic_DNA"/>
</dbReference>
<feature type="transmembrane region" description="Helical" evidence="6">
    <location>
        <begin position="290"/>
        <end position="313"/>
    </location>
</feature>
<reference evidence="7 8" key="1">
    <citation type="submission" date="2016-12" db="EMBL/GenBank/DDBJ databases">
        <authorList>
            <person name="Song W.-J."/>
            <person name="Kurnit D.M."/>
        </authorList>
    </citation>
    <scope>NUCLEOTIDE SEQUENCE [LARGE SCALE GENOMIC DNA]</scope>
    <source>
        <strain evidence="7 8">CGMCC 1.10808</strain>
    </source>
</reference>
<evidence type="ECO:0000256" key="5">
    <source>
        <dbReference type="ARBA" id="ARBA00023136"/>
    </source>
</evidence>
<dbReference type="SUPFAM" id="SSF51161">
    <property type="entry name" value="Trimeric LpxA-like enzymes"/>
    <property type="match status" value="1"/>
</dbReference>
<feature type="transmembrane region" description="Helical" evidence="6">
    <location>
        <begin position="145"/>
        <end position="170"/>
    </location>
</feature>
<keyword evidence="3 6" id="KW-0812">Transmembrane</keyword>
<dbReference type="PANTHER" id="PTHR30250">
    <property type="entry name" value="PST FAMILY PREDICTED COLANIC ACID TRANSPORTER"/>
    <property type="match status" value="1"/>
</dbReference>
<protein>
    <submittedName>
        <fullName evidence="7">Serine acetyltransferase</fullName>
    </submittedName>
</protein>
<comment type="subcellular location">
    <subcellularLocation>
        <location evidence="1">Cell membrane</location>
        <topology evidence="1">Multi-pass membrane protein</topology>
    </subcellularLocation>
</comment>
<keyword evidence="5 6" id="KW-0472">Membrane</keyword>
<dbReference type="Proteomes" id="UP000184066">
    <property type="component" value="Unassembled WGS sequence"/>
</dbReference>
<dbReference type="Gene3D" id="2.160.10.10">
    <property type="entry name" value="Hexapeptide repeat proteins"/>
    <property type="match status" value="1"/>
</dbReference>
<feature type="transmembrane region" description="Helical" evidence="6">
    <location>
        <begin position="90"/>
        <end position="110"/>
    </location>
</feature>
<evidence type="ECO:0000256" key="4">
    <source>
        <dbReference type="ARBA" id="ARBA00022989"/>
    </source>
</evidence>
<feature type="transmembrane region" description="Helical" evidence="6">
    <location>
        <begin position="364"/>
        <end position="383"/>
    </location>
</feature>
<feature type="transmembrane region" description="Helical" evidence="6">
    <location>
        <begin position="116"/>
        <end position="133"/>
    </location>
</feature>
<gene>
    <name evidence="7" type="ORF">SAMN05216200_10834</name>
</gene>
<evidence type="ECO:0000256" key="3">
    <source>
        <dbReference type="ARBA" id="ARBA00022692"/>
    </source>
</evidence>